<dbReference type="GO" id="GO:0098887">
    <property type="term" value="P:neurotransmitter receptor transport, endosome to postsynaptic membrane"/>
    <property type="evidence" value="ECO:0007669"/>
    <property type="project" value="TreeGrafter"/>
</dbReference>
<dbReference type="Pfam" id="PF00595">
    <property type="entry name" value="PDZ"/>
    <property type="match status" value="1"/>
</dbReference>
<evidence type="ECO:0000256" key="2">
    <source>
        <dbReference type="ARBA" id="ARBA00022490"/>
    </source>
</evidence>
<dbReference type="Proteomes" id="UP000681720">
    <property type="component" value="Unassembled WGS sequence"/>
</dbReference>
<evidence type="ECO:0000313" key="6">
    <source>
        <dbReference type="Proteomes" id="UP000681720"/>
    </source>
</evidence>
<dbReference type="InterPro" id="IPR036034">
    <property type="entry name" value="PDZ_sf"/>
</dbReference>
<dbReference type="SMART" id="SM00228">
    <property type="entry name" value="PDZ"/>
    <property type="match status" value="1"/>
</dbReference>
<gene>
    <name evidence="5" type="ORF">GIL414_LOCUS80012</name>
</gene>
<dbReference type="AlphaFoldDB" id="A0A8S3J7J4"/>
<comment type="subcellular location">
    <subcellularLocation>
        <location evidence="1">Cytoplasm</location>
    </subcellularLocation>
</comment>
<dbReference type="Gene3D" id="2.30.42.10">
    <property type="match status" value="1"/>
</dbReference>
<evidence type="ECO:0000259" key="4">
    <source>
        <dbReference type="PROSITE" id="PS50106"/>
    </source>
</evidence>
<name>A0A8S3J7J4_9BILA</name>
<dbReference type="EMBL" id="CAJOBJ010353825">
    <property type="protein sequence ID" value="CAF5211662.1"/>
    <property type="molecule type" value="Genomic_DNA"/>
</dbReference>
<feature type="domain" description="PDZ" evidence="4">
    <location>
        <begin position="30"/>
        <end position="102"/>
    </location>
</feature>
<dbReference type="InterPro" id="IPR043545">
    <property type="entry name" value="GRIP1/2"/>
</dbReference>
<evidence type="ECO:0000256" key="1">
    <source>
        <dbReference type="ARBA" id="ARBA00004496"/>
    </source>
</evidence>
<sequence>MRQCRGTTLFLIEYDVAIVDSVKHATGPLLIEIEKSPGSTIGISLTQKWVRGNRSIIVIDIVKPASIADRCGALHCGDQINAIDQKLFDNISLFEANTVLRSCTGDFCRIEVTPSNIILEQSNEIRVQPSPNRTSLNEHNRQTFYRPPSINNTNWTTRNSYQNIAKK</sequence>
<reference evidence="5" key="1">
    <citation type="submission" date="2021-02" db="EMBL/GenBank/DDBJ databases">
        <authorList>
            <person name="Nowell W R."/>
        </authorList>
    </citation>
    <scope>NUCLEOTIDE SEQUENCE</scope>
</reference>
<keyword evidence="2" id="KW-0963">Cytoplasm</keyword>
<comment type="caution">
    <text evidence="5">The sequence shown here is derived from an EMBL/GenBank/DDBJ whole genome shotgun (WGS) entry which is preliminary data.</text>
</comment>
<accession>A0A8S3J7J4</accession>
<evidence type="ECO:0000313" key="5">
    <source>
        <dbReference type="EMBL" id="CAF5211662.1"/>
    </source>
</evidence>
<organism evidence="5 6">
    <name type="scientific">Rotaria magnacalcarata</name>
    <dbReference type="NCBI Taxonomy" id="392030"/>
    <lineage>
        <taxon>Eukaryota</taxon>
        <taxon>Metazoa</taxon>
        <taxon>Spiralia</taxon>
        <taxon>Gnathifera</taxon>
        <taxon>Rotifera</taxon>
        <taxon>Eurotatoria</taxon>
        <taxon>Bdelloidea</taxon>
        <taxon>Philodinida</taxon>
        <taxon>Philodinidae</taxon>
        <taxon>Rotaria</taxon>
    </lineage>
</organism>
<dbReference type="SUPFAM" id="SSF50156">
    <property type="entry name" value="PDZ domain-like"/>
    <property type="match status" value="1"/>
</dbReference>
<dbReference type="PANTHER" id="PTHR46227">
    <property type="entry name" value="GLUTAMATE RECEPTOR-INTERACTING PROTEIN GRIP"/>
    <property type="match status" value="1"/>
</dbReference>
<proteinExistence type="predicted"/>
<keyword evidence="3" id="KW-0677">Repeat</keyword>
<dbReference type="GO" id="GO:0005737">
    <property type="term" value="C:cytoplasm"/>
    <property type="evidence" value="ECO:0007669"/>
    <property type="project" value="UniProtKB-SubCell"/>
</dbReference>
<dbReference type="InterPro" id="IPR001478">
    <property type="entry name" value="PDZ"/>
</dbReference>
<dbReference type="PANTHER" id="PTHR46227:SF2">
    <property type="entry name" value="FI03335P"/>
    <property type="match status" value="1"/>
</dbReference>
<dbReference type="PROSITE" id="PS50106">
    <property type="entry name" value="PDZ"/>
    <property type="match status" value="1"/>
</dbReference>
<evidence type="ECO:0000256" key="3">
    <source>
        <dbReference type="ARBA" id="ARBA00022737"/>
    </source>
</evidence>
<protein>
    <recommendedName>
        <fullName evidence="4">PDZ domain-containing protein</fullName>
    </recommendedName>
</protein>
<feature type="non-terminal residue" evidence="5">
    <location>
        <position position="1"/>
    </location>
</feature>